<dbReference type="InterPro" id="IPR004638">
    <property type="entry name" value="EmrB-like"/>
</dbReference>
<comment type="subcellular location">
    <subcellularLocation>
        <location evidence="1">Cell membrane</location>
        <topology evidence="1">Multi-pass membrane protein</topology>
    </subcellularLocation>
</comment>
<dbReference type="AlphaFoldDB" id="A0A2N5CWU4"/>
<dbReference type="InterPro" id="IPR036259">
    <property type="entry name" value="MFS_trans_sf"/>
</dbReference>
<dbReference type="EMBL" id="PJRQ01000011">
    <property type="protein sequence ID" value="PLR18281.1"/>
    <property type="molecule type" value="Genomic_DNA"/>
</dbReference>
<evidence type="ECO:0000256" key="4">
    <source>
        <dbReference type="ARBA" id="ARBA00022475"/>
    </source>
</evidence>
<feature type="transmembrane region" description="Helical" evidence="8">
    <location>
        <begin position="347"/>
        <end position="365"/>
    </location>
</feature>
<keyword evidence="7 8" id="KW-0472">Membrane</keyword>
<feature type="transmembrane region" description="Helical" evidence="8">
    <location>
        <begin position="486"/>
        <end position="504"/>
    </location>
</feature>
<dbReference type="KEGG" id="cfh:C1707_14855"/>
<feature type="transmembrane region" description="Helical" evidence="8">
    <location>
        <begin position="180"/>
        <end position="200"/>
    </location>
</feature>
<dbReference type="Gene3D" id="1.20.1720.10">
    <property type="entry name" value="Multidrug resistance protein D"/>
    <property type="match status" value="1"/>
</dbReference>
<evidence type="ECO:0000259" key="9">
    <source>
        <dbReference type="PROSITE" id="PS50850"/>
    </source>
</evidence>
<proteinExistence type="inferred from homology"/>
<sequence length="517" mass="54716">MASAQAVPARAASEPAPLSGPAMIFAGLILAAANFLVVLDTTIANVSVSNIAGALGVSPSQGTWVITSYAVAEAVVVPLTGWLSARFGAVRVFVFGMIGFGIFSFLCGLAPSLGLLVLFRILQGACGGPLMPLSQTLLLRVFPKEKAAAATGLWAMTTLIAPILGPILGGALCDSVGWAFIFWINVPIAIACAWFAWNLLKGHETPLARAKVDLVGLGLLVVWVGALQIMLDLGKEHDWFASPMIIGLAIVAAVGFVAFLIWELTEENPIVDLRVFRHRGYTAAVITLSVAFGAFFGINVLNPLWLQQNMGYTATWAGYVSALLGVTAVMVAPIAAGMSAKFDARRLVFLGLMWMAVMTFFRAQANQQMGYFDIAHWLLFQGFGMPFFFVPVTALALASVRVEETASAAGLMNFCRTLSGAFATSVVTTVWADGASRNHNELSGVLNGAQGTMDQLKGLGMSADQARGTLDNMVQSQGVMLATNQVFMAMAVLFMVAATIVWLAPKPTRVADTSAAH</sequence>
<comment type="similarity">
    <text evidence="2">Belongs to the major facilitator superfamily. EmrB family.</text>
</comment>
<feature type="transmembrane region" description="Helical" evidence="8">
    <location>
        <begin position="20"/>
        <end position="39"/>
    </location>
</feature>
<keyword evidence="13" id="KW-1185">Reference proteome</keyword>
<accession>A0A2N5CWU4</accession>
<feature type="transmembrane region" description="Helical" evidence="8">
    <location>
        <begin position="283"/>
        <end position="304"/>
    </location>
</feature>
<dbReference type="PROSITE" id="PS50850">
    <property type="entry name" value="MFS"/>
    <property type="match status" value="1"/>
</dbReference>
<feature type="domain" description="Major facilitator superfamily (MFS) profile" evidence="9">
    <location>
        <begin position="26"/>
        <end position="509"/>
    </location>
</feature>
<dbReference type="OrthoDB" id="9812221at2"/>
<dbReference type="PANTHER" id="PTHR42718:SF9">
    <property type="entry name" value="MAJOR FACILITATOR SUPERFAMILY MULTIDRUG TRANSPORTER MFSC"/>
    <property type="match status" value="1"/>
</dbReference>
<dbReference type="RefSeq" id="WP_101712090.1">
    <property type="nucleotide sequence ID" value="NZ_CP026100.1"/>
</dbReference>
<dbReference type="InterPro" id="IPR011701">
    <property type="entry name" value="MFS"/>
</dbReference>
<dbReference type="EMBL" id="CP026100">
    <property type="protein sequence ID" value="AYV47438.1"/>
    <property type="molecule type" value="Genomic_DNA"/>
</dbReference>
<evidence type="ECO:0000313" key="13">
    <source>
        <dbReference type="Proteomes" id="UP000281192"/>
    </source>
</evidence>
<dbReference type="Gene3D" id="1.20.1250.20">
    <property type="entry name" value="MFS general substrate transporter like domains"/>
    <property type="match status" value="1"/>
</dbReference>
<dbReference type="CDD" id="cd17503">
    <property type="entry name" value="MFS_LmrB_MDR_like"/>
    <property type="match status" value="1"/>
</dbReference>
<dbReference type="GO" id="GO:0022857">
    <property type="term" value="F:transmembrane transporter activity"/>
    <property type="evidence" value="ECO:0007669"/>
    <property type="project" value="InterPro"/>
</dbReference>
<gene>
    <name evidence="11" type="primary">emrB</name>
    <name evidence="10" type="ORF">C1707_14855</name>
    <name evidence="11" type="ORF">CFHF_05850</name>
</gene>
<keyword evidence="4" id="KW-1003">Cell membrane</keyword>
<dbReference type="Proteomes" id="UP000281192">
    <property type="component" value="Chromosome"/>
</dbReference>
<evidence type="ECO:0000256" key="1">
    <source>
        <dbReference type="ARBA" id="ARBA00004651"/>
    </source>
</evidence>
<evidence type="ECO:0000256" key="2">
    <source>
        <dbReference type="ARBA" id="ARBA00008537"/>
    </source>
</evidence>
<evidence type="ECO:0000256" key="6">
    <source>
        <dbReference type="ARBA" id="ARBA00022989"/>
    </source>
</evidence>
<name>A0A2N5CWU4_9CAUL</name>
<evidence type="ECO:0000313" key="11">
    <source>
        <dbReference type="EMBL" id="PLR18281.1"/>
    </source>
</evidence>
<evidence type="ECO:0000313" key="12">
    <source>
        <dbReference type="Proteomes" id="UP000234483"/>
    </source>
</evidence>
<feature type="transmembrane region" description="Helical" evidence="8">
    <location>
        <begin position="147"/>
        <end position="168"/>
    </location>
</feature>
<evidence type="ECO:0000256" key="7">
    <source>
        <dbReference type="ARBA" id="ARBA00023136"/>
    </source>
</evidence>
<dbReference type="InterPro" id="IPR020846">
    <property type="entry name" value="MFS_dom"/>
</dbReference>
<dbReference type="NCBIfam" id="TIGR00711">
    <property type="entry name" value="efflux_EmrB"/>
    <property type="match status" value="1"/>
</dbReference>
<dbReference type="SUPFAM" id="SSF103473">
    <property type="entry name" value="MFS general substrate transporter"/>
    <property type="match status" value="1"/>
</dbReference>
<feature type="transmembrane region" description="Helical" evidence="8">
    <location>
        <begin position="377"/>
        <end position="398"/>
    </location>
</feature>
<evidence type="ECO:0000313" key="10">
    <source>
        <dbReference type="EMBL" id="AYV47438.1"/>
    </source>
</evidence>
<dbReference type="Pfam" id="PF07690">
    <property type="entry name" value="MFS_1"/>
    <property type="match status" value="1"/>
</dbReference>
<feature type="transmembrane region" description="Helical" evidence="8">
    <location>
        <begin position="212"/>
        <end position="231"/>
    </location>
</feature>
<keyword evidence="5 8" id="KW-0812">Transmembrane</keyword>
<organism evidence="11 12">
    <name type="scientific">Caulobacter flavus</name>
    <dbReference type="NCBI Taxonomy" id="1679497"/>
    <lineage>
        <taxon>Bacteria</taxon>
        <taxon>Pseudomonadati</taxon>
        <taxon>Pseudomonadota</taxon>
        <taxon>Alphaproteobacteria</taxon>
        <taxon>Caulobacterales</taxon>
        <taxon>Caulobacteraceae</taxon>
        <taxon>Caulobacter</taxon>
    </lineage>
</organism>
<feature type="transmembrane region" description="Helical" evidence="8">
    <location>
        <begin position="92"/>
        <end position="119"/>
    </location>
</feature>
<evidence type="ECO:0000256" key="5">
    <source>
        <dbReference type="ARBA" id="ARBA00022692"/>
    </source>
</evidence>
<feature type="transmembrane region" description="Helical" evidence="8">
    <location>
        <begin position="410"/>
        <end position="432"/>
    </location>
</feature>
<reference evidence="11 12" key="1">
    <citation type="submission" date="2017-12" db="EMBL/GenBank/DDBJ databases">
        <title>The genome sequence of Caulobacter flavus CGMCC1 15093.</title>
        <authorList>
            <person name="Gao J."/>
            <person name="Mao X."/>
            <person name="Sun J."/>
        </authorList>
    </citation>
    <scope>NUCLEOTIDE SEQUENCE [LARGE SCALE GENOMIC DNA]</scope>
    <source>
        <strain evidence="11 12">CGMCC1 15093</strain>
    </source>
</reference>
<evidence type="ECO:0000256" key="3">
    <source>
        <dbReference type="ARBA" id="ARBA00022448"/>
    </source>
</evidence>
<dbReference type="PANTHER" id="PTHR42718">
    <property type="entry name" value="MAJOR FACILITATOR SUPERFAMILY MULTIDRUG TRANSPORTER MFSC"/>
    <property type="match status" value="1"/>
</dbReference>
<reference evidence="10 13" key="2">
    <citation type="submission" date="2018-01" db="EMBL/GenBank/DDBJ databases">
        <title>Complete genome sequence of Caulobacter flavus RHGG3.</title>
        <authorList>
            <person name="Yang E."/>
        </authorList>
    </citation>
    <scope>NUCLEOTIDE SEQUENCE [LARGE SCALE GENOMIC DNA]</scope>
    <source>
        <strain evidence="10 13">RHGG3</strain>
    </source>
</reference>
<feature type="transmembrane region" description="Helical" evidence="8">
    <location>
        <begin position="243"/>
        <end position="262"/>
    </location>
</feature>
<dbReference type="Proteomes" id="UP000234483">
    <property type="component" value="Unassembled WGS sequence"/>
</dbReference>
<dbReference type="GO" id="GO:0005886">
    <property type="term" value="C:plasma membrane"/>
    <property type="evidence" value="ECO:0007669"/>
    <property type="project" value="UniProtKB-SubCell"/>
</dbReference>
<feature type="transmembrane region" description="Helical" evidence="8">
    <location>
        <begin position="316"/>
        <end position="335"/>
    </location>
</feature>
<keyword evidence="6 8" id="KW-1133">Transmembrane helix</keyword>
<evidence type="ECO:0000256" key="8">
    <source>
        <dbReference type="SAM" id="Phobius"/>
    </source>
</evidence>
<keyword evidence="3" id="KW-0813">Transport</keyword>
<protein>
    <submittedName>
        <fullName evidence="11">MFS transporter</fullName>
    </submittedName>
</protein>